<comment type="catalytic activity">
    <reaction evidence="5">
        <text>uridine(2819) in 21S rRNA = pseudouridine(2819) in 21S rRNA</text>
        <dbReference type="Rhea" id="RHEA:42556"/>
        <dbReference type="Rhea" id="RHEA-COMP:10113"/>
        <dbReference type="Rhea" id="RHEA-COMP:10114"/>
        <dbReference type="ChEBI" id="CHEBI:65314"/>
        <dbReference type="ChEBI" id="CHEBI:65315"/>
        <dbReference type="EC" id="5.4.99.43"/>
    </reaction>
</comment>
<dbReference type="Proteomes" id="UP000886653">
    <property type="component" value="Unassembled WGS sequence"/>
</dbReference>
<sequence>MRLRLSFALKSISLTTHSRWSFQTRVRNVHSINLDQQPTTIKTTTPSLPTSPKRPRSPIKRAKLFEEETNRKVKATDELKARLSAKFKAPEILFRNEKVVVINKPPGCALQADEGSEAFIRWDLIHSHLKNLYGNLYLVHRLDKSTSGPLILARTPSTARTLGTQFKNSLINKKYLALVQFLPLKKGPIQDAKIEDKVICRIRNRSDKMVIAENSRTGPDCKRTETDWKLITATSTHAILSLIPKTGRKHQLRLICSRFISAPIVGDFKYDFEYLSDKSRICIENFLKRESDSRIMLHSSEIEFKLYQRENPKQITINVKAPFPEDFRILCDQLDLSTDDLR</sequence>
<dbReference type="PANTHER" id="PTHR21600">
    <property type="entry name" value="MITOCHONDRIAL RNA PSEUDOURIDINE SYNTHASE"/>
    <property type="match status" value="1"/>
</dbReference>
<comment type="similarity">
    <text evidence="2">Belongs to the pseudouridine synthase RluA family.</text>
</comment>
<dbReference type="EC" id="5.4.99.43" evidence="7"/>
<evidence type="ECO:0000256" key="7">
    <source>
        <dbReference type="ARBA" id="ARBA00038947"/>
    </source>
</evidence>
<evidence type="ECO:0000313" key="14">
    <source>
        <dbReference type="EMBL" id="KAG0146659.1"/>
    </source>
</evidence>
<evidence type="ECO:0000256" key="4">
    <source>
        <dbReference type="ARBA" id="ARBA00023235"/>
    </source>
</evidence>
<dbReference type="GO" id="GO:0000455">
    <property type="term" value="P:enzyme-directed rRNA pseudouridine synthesis"/>
    <property type="evidence" value="ECO:0007669"/>
    <property type="project" value="TreeGrafter"/>
</dbReference>
<dbReference type="InterPro" id="IPR006145">
    <property type="entry name" value="PsdUridine_synth_RsuA/RluA"/>
</dbReference>
<evidence type="ECO:0000256" key="8">
    <source>
        <dbReference type="ARBA" id="ARBA00040626"/>
    </source>
</evidence>
<evidence type="ECO:0000256" key="2">
    <source>
        <dbReference type="ARBA" id="ARBA00010876"/>
    </source>
</evidence>
<keyword evidence="4" id="KW-0413">Isomerase</keyword>
<dbReference type="EMBL" id="MU167257">
    <property type="protein sequence ID" value="KAG0146659.1"/>
    <property type="molecule type" value="Genomic_DNA"/>
</dbReference>
<dbReference type="PANTHER" id="PTHR21600:SF81">
    <property type="entry name" value="21S RRNA PSEUDOURIDINE(2819) SYNTHASE"/>
    <property type="match status" value="1"/>
</dbReference>
<dbReference type="AlphaFoldDB" id="A0A9P6NM50"/>
<dbReference type="SUPFAM" id="SSF55120">
    <property type="entry name" value="Pseudouridine synthase"/>
    <property type="match status" value="1"/>
</dbReference>
<proteinExistence type="inferred from homology"/>
<dbReference type="GO" id="GO:0005739">
    <property type="term" value="C:mitochondrion"/>
    <property type="evidence" value="ECO:0007669"/>
    <property type="project" value="UniProtKB-SubCell"/>
</dbReference>
<dbReference type="GO" id="GO:0160143">
    <property type="term" value="F:21S rRNA pseudouridine(2819) synthase activity"/>
    <property type="evidence" value="ECO:0007669"/>
    <property type="project" value="UniProtKB-EC"/>
</dbReference>
<name>A0A9P6NM50_9BASI</name>
<comment type="function">
    <text evidence="6">Pseudouridylate synthase responsible for the pseudouridine-2819 formation in mitochondrial 21S rRNA. May modulate the efficiency or the fidelity of the mitochondrial translation machinery.</text>
</comment>
<dbReference type="Pfam" id="PF00849">
    <property type="entry name" value="PseudoU_synth_2"/>
    <property type="match status" value="1"/>
</dbReference>
<keyword evidence="3" id="KW-0496">Mitochondrion</keyword>
<evidence type="ECO:0000256" key="10">
    <source>
        <dbReference type="ARBA" id="ARBA00041978"/>
    </source>
</evidence>
<dbReference type="Gene3D" id="3.30.2350.10">
    <property type="entry name" value="Pseudouridine synthase"/>
    <property type="match status" value="1"/>
</dbReference>
<evidence type="ECO:0000256" key="11">
    <source>
        <dbReference type="ARBA" id="ARBA00042700"/>
    </source>
</evidence>
<organism evidence="14 15">
    <name type="scientific">Cronartium quercuum f. sp. fusiforme G11</name>
    <dbReference type="NCBI Taxonomy" id="708437"/>
    <lineage>
        <taxon>Eukaryota</taxon>
        <taxon>Fungi</taxon>
        <taxon>Dikarya</taxon>
        <taxon>Basidiomycota</taxon>
        <taxon>Pucciniomycotina</taxon>
        <taxon>Pucciniomycetes</taxon>
        <taxon>Pucciniales</taxon>
        <taxon>Coleosporiaceae</taxon>
        <taxon>Cronartium</taxon>
    </lineage>
</organism>
<evidence type="ECO:0000256" key="5">
    <source>
        <dbReference type="ARBA" id="ARBA00036927"/>
    </source>
</evidence>
<evidence type="ECO:0000313" key="15">
    <source>
        <dbReference type="Proteomes" id="UP000886653"/>
    </source>
</evidence>
<dbReference type="GO" id="GO:0003723">
    <property type="term" value="F:RNA binding"/>
    <property type="evidence" value="ECO:0007669"/>
    <property type="project" value="InterPro"/>
</dbReference>
<dbReference type="CDD" id="cd02869">
    <property type="entry name" value="PseudoU_synth_RluA_like"/>
    <property type="match status" value="1"/>
</dbReference>
<comment type="subcellular location">
    <subcellularLocation>
        <location evidence="1">Mitochondrion</location>
    </subcellularLocation>
</comment>
<feature type="compositionally biased region" description="Low complexity" evidence="12">
    <location>
        <begin position="38"/>
        <end position="51"/>
    </location>
</feature>
<evidence type="ECO:0000256" key="3">
    <source>
        <dbReference type="ARBA" id="ARBA00023128"/>
    </source>
</evidence>
<evidence type="ECO:0000256" key="6">
    <source>
        <dbReference type="ARBA" id="ARBA00037513"/>
    </source>
</evidence>
<dbReference type="InterPro" id="IPR020103">
    <property type="entry name" value="PsdUridine_synth_cat_dom_sf"/>
</dbReference>
<gene>
    <name evidence="14" type="ORF">CROQUDRAFT_657002</name>
</gene>
<dbReference type="InterPro" id="IPR050188">
    <property type="entry name" value="RluA_PseudoU_synthase"/>
</dbReference>
<evidence type="ECO:0000256" key="9">
    <source>
        <dbReference type="ARBA" id="ARBA00041561"/>
    </source>
</evidence>
<evidence type="ECO:0000259" key="13">
    <source>
        <dbReference type="Pfam" id="PF00849"/>
    </source>
</evidence>
<reference evidence="14" key="1">
    <citation type="submission" date="2013-11" db="EMBL/GenBank/DDBJ databases">
        <title>Genome sequence of the fusiform rust pathogen reveals effectors for host alternation and coevolution with pine.</title>
        <authorList>
            <consortium name="DOE Joint Genome Institute"/>
            <person name="Smith K."/>
            <person name="Pendleton A."/>
            <person name="Kubisiak T."/>
            <person name="Anderson C."/>
            <person name="Salamov A."/>
            <person name="Aerts A."/>
            <person name="Riley R."/>
            <person name="Clum A."/>
            <person name="Lindquist E."/>
            <person name="Ence D."/>
            <person name="Campbell M."/>
            <person name="Kronenberg Z."/>
            <person name="Feau N."/>
            <person name="Dhillon B."/>
            <person name="Hamelin R."/>
            <person name="Burleigh J."/>
            <person name="Smith J."/>
            <person name="Yandell M."/>
            <person name="Nelson C."/>
            <person name="Grigoriev I."/>
            <person name="Davis J."/>
        </authorList>
    </citation>
    <scope>NUCLEOTIDE SEQUENCE</scope>
    <source>
        <strain evidence="14">G11</strain>
    </source>
</reference>
<feature type="region of interest" description="Disordered" evidence="12">
    <location>
        <begin position="37"/>
        <end position="59"/>
    </location>
</feature>
<protein>
    <recommendedName>
        <fullName evidence="8">21S rRNA pseudouridine(2819) synthase</fullName>
        <ecNumber evidence="7">5.4.99.43</ecNumber>
    </recommendedName>
    <alternativeName>
        <fullName evidence="10">Pseudouridine synthase 5</fullName>
    </alternativeName>
    <alternativeName>
        <fullName evidence="9">Pseudouridylate synthase PUS5</fullName>
    </alternativeName>
    <alternativeName>
        <fullName evidence="11">Uracil hydrolyase PUS5</fullName>
    </alternativeName>
</protein>
<dbReference type="OrthoDB" id="428658at2759"/>
<evidence type="ECO:0000256" key="1">
    <source>
        <dbReference type="ARBA" id="ARBA00004173"/>
    </source>
</evidence>
<accession>A0A9P6NM50</accession>
<keyword evidence="15" id="KW-1185">Reference proteome</keyword>
<comment type="caution">
    <text evidence="14">The sequence shown here is derived from an EMBL/GenBank/DDBJ whole genome shotgun (WGS) entry which is preliminary data.</text>
</comment>
<evidence type="ECO:0000256" key="12">
    <source>
        <dbReference type="SAM" id="MobiDB-lite"/>
    </source>
</evidence>
<feature type="domain" description="Pseudouridine synthase RsuA/RluA-like" evidence="13">
    <location>
        <begin position="99"/>
        <end position="257"/>
    </location>
</feature>